<dbReference type="EMBL" id="ML143548">
    <property type="protein sequence ID" value="TBU22291.1"/>
    <property type="molecule type" value="Genomic_DNA"/>
</dbReference>
<feature type="compositionally biased region" description="Polar residues" evidence="1">
    <location>
        <begin position="7"/>
        <end position="23"/>
    </location>
</feature>
<dbReference type="OrthoDB" id="3256901at2759"/>
<accession>A0A4Q9M9C0</accession>
<feature type="region of interest" description="Disordered" evidence="1">
    <location>
        <begin position="1"/>
        <end position="23"/>
    </location>
</feature>
<proteinExistence type="predicted"/>
<sequence>MAPEIASNKNTTGGSARNSTTQEDIMTSLRQIDAPEISIEEIGRLYKGRMADVLDVIARHISGRKGAAVARSAIQQTRGSTTAKKPHADLNADALFTSVRRAESRLTNGRVLFTGAQTVQMEQMQPLKSLEREKEELQAKLAEKRTTVVLLSVLERKAKIRNERFAEIARLLDELRRRSANMTQTHVETIPHLRGPTKSRTTEHTRDALAALQAHALRASRLSGQPNDSVLPSRVNKAKQRLLLAVARSMNASADDDEVATMFQALRAAAEAQARLAVQYHSPLPSEPDGAEDLRDLSRRLDEKEDQLHDLVIQSAALTLACAQSLQMLTEFANEALPALRDALHDESNSAQGHLDILRLSVVNRSRASEVPEHTDGLSSGLVCDRLYLNWHRTSISIQAFEEALHSIRQQAAESQQIDLFLAQARTLIAPGPEDRHKNQTLISNHIKEEMEVSERVGKLLERKMKKTEAGRLLVEDIERLVGEVGIISGSHI</sequence>
<reference evidence="2" key="1">
    <citation type="submission" date="2019-01" db="EMBL/GenBank/DDBJ databases">
        <title>Draft genome sequences of three monokaryotic isolates of the white-rot basidiomycete fungus Dichomitus squalens.</title>
        <authorList>
            <consortium name="DOE Joint Genome Institute"/>
            <person name="Lopez S.C."/>
            <person name="Andreopoulos B."/>
            <person name="Pangilinan J."/>
            <person name="Lipzen A."/>
            <person name="Riley R."/>
            <person name="Ahrendt S."/>
            <person name="Ng V."/>
            <person name="Barry K."/>
            <person name="Daum C."/>
            <person name="Grigoriev I.V."/>
            <person name="Hilden K.S."/>
            <person name="Makela M.R."/>
            <person name="de Vries R.P."/>
        </authorList>
    </citation>
    <scope>NUCLEOTIDE SEQUENCE [LARGE SCALE GENOMIC DNA]</scope>
    <source>
        <strain evidence="2">OM18370.1</strain>
    </source>
</reference>
<name>A0A4Q9M9C0_9APHY</name>
<evidence type="ECO:0000256" key="1">
    <source>
        <dbReference type="SAM" id="MobiDB-lite"/>
    </source>
</evidence>
<protein>
    <submittedName>
        <fullName evidence="2">Uncharacterized protein</fullName>
    </submittedName>
</protein>
<dbReference type="AlphaFoldDB" id="A0A4Q9M9C0"/>
<dbReference type="Proteomes" id="UP000292957">
    <property type="component" value="Unassembled WGS sequence"/>
</dbReference>
<evidence type="ECO:0000313" key="2">
    <source>
        <dbReference type="EMBL" id="TBU22291.1"/>
    </source>
</evidence>
<organism evidence="2">
    <name type="scientific">Dichomitus squalens</name>
    <dbReference type="NCBI Taxonomy" id="114155"/>
    <lineage>
        <taxon>Eukaryota</taxon>
        <taxon>Fungi</taxon>
        <taxon>Dikarya</taxon>
        <taxon>Basidiomycota</taxon>
        <taxon>Agaricomycotina</taxon>
        <taxon>Agaricomycetes</taxon>
        <taxon>Polyporales</taxon>
        <taxon>Polyporaceae</taxon>
        <taxon>Dichomitus</taxon>
    </lineage>
</organism>
<gene>
    <name evidence="2" type="ORF">BD311DRAFT_770641</name>
</gene>